<name>A0A4Y3TNR4_9PROT</name>
<dbReference type="InterPro" id="IPR041649">
    <property type="entry name" value="NepR"/>
</dbReference>
<evidence type="ECO:0000256" key="1">
    <source>
        <dbReference type="SAM" id="MobiDB-lite"/>
    </source>
</evidence>
<dbReference type="EMBL" id="BJMV01000001">
    <property type="protein sequence ID" value="GEB84651.1"/>
    <property type="molecule type" value="Genomic_DNA"/>
</dbReference>
<feature type="domain" description="Anti-sigma factor NepR" evidence="2">
    <location>
        <begin position="82"/>
        <end position="105"/>
    </location>
</feature>
<evidence type="ECO:0000259" key="2">
    <source>
        <dbReference type="Pfam" id="PF18557"/>
    </source>
</evidence>
<dbReference type="Proteomes" id="UP000317730">
    <property type="component" value="Unassembled WGS sequence"/>
</dbReference>
<feature type="region of interest" description="Disordered" evidence="1">
    <location>
        <begin position="1"/>
        <end position="25"/>
    </location>
</feature>
<proteinExistence type="predicted"/>
<evidence type="ECO:0000313" key="3">
    <source>
        <dbReference type="EMBL" id="GEB84651.1"/>
    </source>
</evidence>
<protein>
    <recommendedName>
        <fullName evidence="2">Anti-sigma factor NepR domain-containing protein</fullName>
    </recommendedName>
</protein>
<accession>A0A4Y3TNR4</accession>
<evidence type="ECO:0000313" key="4">
    <source>
        <dbReference type="Proteomes" id="UP000317730"/>
    </source>
</evidence>
<gene>
    <name evidence="3" type="ORF">APE01nite_04480</name>
</gene>
<dbReference type="Pfam" id="PF18557">
    <property type="entry name" value="NepR"/>
    <property type="match status" value="1"/>
</dbReference>
<dbReference type="AlphaFoldDB" id="A0A4Y3TNR4"/>
<keyword evidence="4" id="KW-1185">Reference proteome</keyword>
<sequence length="112" mass="12863">MAHSTKADPVPPWRGSDTMARTGLQTRDTVPFCTFGAGWGTLAPPEEQRLEFRLRTRMTDAPTSRKTKKKQGNQAFDVWLKRGLHQLFDDVVNEPVPEDLLRLIQEDREKQD</sequence>
<organism evidence="3 4">
    <name type="scientific">Acetobacter peroxydans</name>
    <dbReference type="NCBI Taxonomy" id="104098"/>
    <lineage>
        <taxon>Bacteria</taxon>
        <taxon>Pseudomonadati</taxon>
        <taxon>Pseudomonadota</taxon>
        <taxon>Alphaproteobacteria</taxon>
        <taxon>Acetobacterales</taxon>
        <taxon>Acetobacteraceae</taxon>
        <taxon>Acetobacter</taxon>
    </lineage>
</organism>
<comment type="caution">
    <text evidence="3">The sequence shown here is derived from an EMBL/GenBank/DDBJ whole genome shotgun (WGS) entry which is preliminary data.</text>
</comment>
<reference evidence="3 4" key="1">
    <citation type="submission" date="2019-06" db="EMBL/GenBank/DDBJ databases">
        <title>Whole genome shotgun sequence of Acetobacter peroxydans NBRC 13755.</title>
        <authorList>
            <person name="Hosoyama A."/>
            <person name="Uohara A."/>
            <person name="Ohji S."/>
            <person name="Ichikawa N."/>
        </authorList>
    </citation>
    <scope>NUCLEOTIDE SEQUENCE [LARGE SCALE GENOMIC DNA]</scope>
    <source>
        <strain evidence="3 4">NBRC 13755</strain>
    </source>
</reference>